<keyword evidence="2" id="KW-1185">Reference proteome</keyword>
<organism evidence="1 2">
    <name type="scientific">Smallanthus sonchifolius</name>
    <dbReference type="NCBI Taxonomy" id="185202"/>
    <lineage>
        <taxon>Eukaryota</taxon>
        <taxon>Viridiplantae</taxon>
        <taxon>Streptophyta</taxon>
        <taxon>Embryophyta</taxon>
        <taxon>Tracheophyta</taxon>
        <taxon>Spermatophyta</taxon>
        <taxon>Magnoliopsida</taxon>
        <taxon>eudicotyledons</taxon>
        <taxon>Gunneridae</taxon>
        <taxon>Pentapetalae</taxon>
        <taxon>asterids</taxon>
        <taxon>campanulids</taxon>
        <taxon>Asterales</taxon>
        <taxon>Asteraceae</taxon>
        <taxon>Asteroideae</taxon>
        <taxon>Heliantheae alliance</taxon>
        <taxon>Millerieae</taxon>
        <taxon>Smallanthus</taxon>
    </lineage>
</organism>
<proteinExistence type="predicted"/>
<evidence type="ECO:0000313" key="2">
    <source>
        <dbReference type="Proteomes" id="UP001056120"/>
    </source>
</evidence>
<comment type="caution">
    <text evidence="1">The sequence shown here is derived from an EMBL/GenBank/DDBJ whole genome shotgun (WGS) entry which is preliminary data.</text>
</comment>
<name>A0ACB9JQ55_9ASTR</name>
<reference evidence="2" key="1">
    <citation type="journal article" date="2022" name="Mol. Ecol. Resour.">
        <title>The genomes of chicory, endive, great burdock and yacon provide insights into Asteraceae palaeo-polyploidization history and plant inulin production.</title>
        <authorList>
            <person name="Fan W."/>
            <person name="Wang S."/>
            <person name="Wang H."/>
            <person name="Wang A."/>
            <person name="Jiang F."/>
            <person name="Liu H."/>
            <person name="Zhao H."/>
            <person name="Xu D."/>
            <person name="Zhang Y."/>
        </authorList>
    </citation>
    <scope>NUCLEOTIDE SEQUENCE [LARGE SCALE GENOMIC DNA]</scope>
    <source>
        <strain evidence="2">cv. Yunnan</strain>
    </source>
</reference>
<accession>A0ACB9JQ55</accession>
<gene>
    <name evidence="1" type="ORF">L1987_09724</name>
</gene>
<protein>
    <submittedName>
        <fullName evidence="1">Uncharacterized protein</fullName>
    </submittedName>
</protein>
<sequence>MSLLIFPIWSGEDLHNFSVSKIEGLAKSIQACVDDYFSDREPCDKAIEDPIYENYKAVLDSKSTDETLVR</sequence>
<reference evidence="1 2" key="2">
    <citation type="journal article" date="2022" name="Mol. Ecol. Resour.">
        <title>The genomes of chicory, endive, great burdock and yacon provide insights into Asteraceae paleo-polyploidization history and plant inulin production.</title>
        <authorList>
            <person name="Fan W."/>
            <person name="Wang S."/>
            <person name="Wang H."/>
            <person name="Wang A."/>
            <person name="Jiang F."/>
            <person name="Liu H."/>
            <person name="Zhao H."/>
            <person name="Xu D."/>
            <person name="Zhang Y."/>
        </authorList>
    </citation>
    <scope>NUCLEOTIDE SEQUENCE [LARGE SCALE GENOMIC DNA]</scope>
    <source>
        <strain evidence="2">cv. Yunnan</strain>
        <tissue evidence="1">Leaves</tissue>
    </source>
</reference>
<dbReference type="EMBL" id="CM042020">
    <property type="protein sequence ID" value="KAI3822142.1"/>
    <property type="molecule type" value="Genomic_DNA"/>
</dbReference>
<evidence type="ECO:0000313" key="1">
    <source>
        <dbReference type="EMBL" id="KAI3822142.1"/>
    </source>
</evidence>
<dbReference type="Proteomes" id="UP001056120">
    <property type="component" value="Linkage Group LG03"/>
</dbReference>